<dbReference type="SMART" id="SM00955">
    <property type="entry name" value="RNB"/>
    <property type="match status" value="1"/>
</dbReference>
<feature type="region of interest" description="Disordered" evidence="1">
    <location>
        <begin position="720"/>
        <end position="785"/>
    </location>
</feature>
<dbReference type="EMBL" id="MU070166">
    <property type="protein sequence ID" value="KAF5829392.1"/>
    <property type="molecule type" value="Genomic_DNA"/>
</dbReference>
<proteinExistence type="predicted"/>
<sequence length="785" mass="84264">MQAAAQVSSNAADGGQTQSCGLADAWELAVADGVDSWTIGDLADLVLGDASPKNQYLAYCMLSSDKLYFKTQHQWLDRDSFLPSGLRLWLAYKPLWWAEAVKAALAVTKRSQQPTRESWLQGPYKHRVRALEMTALAGDTMTVPPPELALAQESLSLAGVNPPSANPQSQTSGGPSLGSPLGDRCFDLLCDLRVLRAHEPLRVLRRGVPLDFSQKLEEAAQALLSSPPEDKCASSRTDLTHLRCYTIDDASTTEVDDGISVTSLDGADLLQGGDTKHTVSGVRIWVHVADPTRWLLGGVGSSELLEEAAARGRSMYFPWGSVPMFPNSLAAGPFSLRDGEVHPSRINITHKLTYHEADALIATTDAHEQQQGQQDGSEDQVAAAAAAAAAAAQDRQGETSSSGHDDVGVQVDMRVLGLATKARRAYRKAAGCIEIPLPEAQVSVPEEDMDNLYPRVNIRRLSQWESASRLMIAEMMILAGEGVGKLGARVGLPLPYRAQPQPSLPTDEIQAATPEGICRGYMFRKCMTKSTVAPTPSRHASLGLSTYVQMTSPIRRYMDIVAHLNLKAYLAGTPLPFSAAAIEQLASNTGNDRQRSMGAAERAEEAYWVAEFFRQRKKEGGSTEWPATVLGWQRPDLKLASVMLDELGLEVVIKVNVGVNPGDYLMLGLLEARPTEGLLRFYVTDYLLSGGAMAAMQESLQAIADAPLEADDSLWPSAISTEDEEGSTEGDGAGGVRLAEAEAFAASPLPSDEELPPPPSEGGLSASPEPASGADEHKVEQNAAT</sequence>
<feature type="compositionally biased region" description="Low complexity" evidence="1">
    <location>
        <begin position="369"/>
        <end position="392"/>
    </location>
</feature>
<dbReference type="InterPro" id="IPR001900">
    <property type="entry name" value="RNase_II/R"/>
</dbReference>
<keyword evidence="4" id="KW-1185">Reference proteome</keyword>
<dbReference type="PANTHER" id="PTHR23355:SF42">
    <property type="entry name" value="RIBONUCLEASE II, CHLOROPLASTIC_MITOCHONDRIAL"/>
    <property type="match status" value="1"/>
</dbReference>
<evidence type="ECO:0000313" key="3">
    <source>
        <dbReference type="EMBL" id="KAF5829392.1"/>
    </source>
</evidence>
<dbReference type="InterPro" id="IPR012340">
    <property type="entry name" value="NA-bd_OB-fold"/>
</dbReference>
<comment type="caution">
    <text evidence="3">The sequence shown here is derived from an EMBL/GenBank/DDBJ whole genome shotgun (WGS) entry which is preliminary data.</text>
</comment>
<gene>
    <name evidence="3" type="ORF">DUNSADRAFT_16161</name>
</gene>
<feature type="compositionally biased region" description="Low complexity" evidence="1">
    <location>
        <begin position="761"/>
        <end position="770"/>
    </location>
</feature>
<protein>
    <recommendedName>
        <fullName evidence="2">RNB domain-containing protein</fullName>
    </recommendedName>
</protein>
<dbReference type="Pfam" id="PF25255">
    <property type="entry name" value="WHD_RNase_II"/>
    <property type="match status" value="1"/>
</dbReference>
<dbReference type="Proteomes" id="UP000815325">
    <property type="component" value="Unassembled WGS sequence"/>
</dbReference>
<feature type="region of interest" description="Disordered" evidence="1">
    <location>
        <begin position="365"/>
        <end position="406"/>
    </location>
</feature>
<evidence type="ECO:0000256" key="1">
    <source>
        <dbReference type="SAM" id="MobiDB-lite"/>
    </source>
</evidence>
<dbReference type="PANTHER" id="PTHR23355">
    <property type="entry name" value="RIBONUCLEASE"/>
    <property type="match status" value="1"/>
</dbReference>
<evidence type="ECO:0000313" key="4">
    <source>
        <dbReference type="Proteomes" id="UP000815325"/>
    </source>
</evidence>
<dbReference type="InterPro" id="IPR057324">
    <property type="entry name" value="WH_RNase_II"/>
</dbReference>
<accession>A0ABQ7G455</accession>
<feature type="compositionally biased region" description="Basic and acidic residues" evidence="1">
    <location>
        <begin position="774"/>
        <end position="785"/>
    </location>
</feature>
<dbReference type="SUPFAM" id="SSF50249">
    <property type="entry name" value="Nucleic acid-binding proteins"/>
    <property type="match status" value="1"/>
</dbReference>
<dbReference type="Pfam" id="PF00773">
    <property type="entry name" value="RNB"/>
    <property type="match status" value="1"/>
</dbReference>
<organism evidence="3 4">
    <name type="scientific">Dunaliella salina</name>
    <name type="common">Green alga</name>
    <name type="synonym">Protococcus salinus</name>
    <dbReference type="NCBI Taxonomy" id="3046"/>
    <lineage>
        <taxon>Eukaryota</taxon>
        <taxon>Viridiplantae</taxon>
        <taxon>Chlorophyta</taxon>
        <taxon>core chlorophytes</taxon>
        <taxon>Chlorophyceae</taxon>
        <taxon>CS clade</taxon>
        <taxon>Chlamydomonadales</taxon>
        <taxon>Dunaliellaceae</taxon>
        <taxon>Dunaliella</taxon>
    </lineage>
</organism>
<evidence type="ECO:0000259" key="2">
    <source>
        <dbReference type="SMART" id="SM00955"/>
    </source>
</evidence>
<dbReference type="InterPro" id="IPR050180">
    <property type="entry name" value="RNR_Ribonuclease"/>
</dbReference>
<feature type="domain" description="RNB" evidence="2">
    <location>
        <begin position="236"/>
        <end position="572"/>
    </location>
</feature>
<name>A0ABQ7G455_DUNSA</name>
<reference evidence="3" key="1">
    <citation type="submission" date="2017-08" db="EMBL/GenBank/DDBJ databases">
        <authorList>
            <person name="Polle J.E."/>
            <person name="Barry K."/>
            <person name="Cushman J."/>
            <person name="Schmutz J."/>
            <person name="Tran D."/>
            <person name="Hathwaick L.T."/>
            <person name="Yim W.C."/>
            <person name="Jenkins J."/>
            <person name="Mckie-Krisberg Z.M."/>
            <person name="Prochnik S."/>
            <person name="Lindquist E."/>
            <person name="Dockter R.B."/>
            <person name="Adam C."/>
            <person name="Molina H."/>
            <person name="Bunkerborg J."/>
            <person name="Jin E."/>
            <person name="Buchheim M."/>
            <person name="Magnuson J."/>
        </authorList>
    </citation>
    <scope>NUCLEOTIDE SEQUENCE</scope>
    <source>
        <strain evidence="3">CCAP 19/18</strain>
    </source>
</reference>